<dbReference type="AlphaFoldDB" id="A0A3A1YKL4"/>
<dbReference type="InterPro" id="IPR039421">
    <property type="entry name" value="Type_1_exporter"/>
</dbReference>
<feature type="transmembrane region" description="Helical" evidence="9">
    <location>
        <begin position="12"/>
        <end position="31"/>
    </location>
</feature>
<keyword evidence="6" id="KW-0067">ATP-binding</keyword>
<dbReference type="InterPro" id="IPR011527">
    <property type="entry name" value="ABC1_TM_dom"/>
</dbReference>
<dbReference type="EMBL" id="NRJF01000055">
    <property type="protein sequence ID" value="RIY36784.1"/>
    <property type="molecule type" value="Genomic_DNA"/>
</dbReference>
<dbReference type="InterPro" id="IPR027417">
    <property type="entry name" value="P-loop_NTPase"/>
</dbReference>
<name>A0A3A1YKL4_9GAMM</name>
<dbReference type="Pfam" id="PF00664">
    <property type="entry name" value="ABC_membrane"/>
    <property type="match status" value="1"/>
</dbReference>
<dbReference type="SUPFAM" id="SSF52540">
    <property type="entry name" value="P-loop containing nucleoside triphosphate hydrolases"/>
    <property type="match status" value="1"/>
</dbReference>
<evidence type="ECO:0000313" key="12">
    <source>
        <dbReference type="EMBL" id="RIY36784.1"/>
    </source>
</evidence>
<dbReference type="GO" id="GO:0016887">
    <property type="term" value="F:ATP hydrolysis activity"/>
    <property type="evidence" value="ECO:0007669"/>
    <property type="project" value="InterPro"/>
</dbReference>
<feature type="domain" description="ABC transporter" evidence="10">
    <location>
        <begin position="325"/>
        <end position="543"/>
    </location>
</feature>
<feature type="transmembrane region" description="Helical" evidence="9">
    <location>
        <begin position="119"/>
        <end position="141"/>
    </location>
</feature>
<dbReference type="Pfam" id="PF00005">
    <property type="entry name" value="ABC_tran"/>
    <property type="match status" value="1"/>
</dbReference>
<comment type="subcellular location">
    <subcellularLocation>
        <location evidence="1">Cell membrane</location>
        <topology evidence="1">Multi-pass membrane protein</topology>
    </subcellularLocation>
</comment>
<organism evidence="12 13">
    <name type="scientific">Psittacicella gerlachiana</name>
    <dbReference type="NCBI Taxonomy" id="2028574"/>
    <lineage>
        <taxon>Bacteria</taxon>
        <taxon>Pseudomonadati</taxon>
        <taxon>Pseudomonadota</taxon>
        <taxon>Gammaproteobacteria</taxon>
        <taxon>Pasteurellales</taxon>
        <taxon>Psittacicellaceae</taxon>
        <taxon>Psittacicella</taxon>
    </lineage>
</organism>
<dbReference type="PANTHER" id="PTHR43394:SF1">
    <property type="entry name" value="ATP-BINDING CASSETTE SUB-FAMILY B MEMBER 10, MITOCHONDRIAL"/>
    <property type="match status" value="1"/>
</dbReference>
<dbReference type="Proteomes" id="UP000265964">
    <property type="component" value="Unassembled WGS sequence"/>
</dbReference>
<evidence type="ECO:0000256" key="9">
    <source>
        <dbReference type="SAM" id="Phobius"/>
    </source>
</evidence>
<protein>
    <recommendedName>
        <fullName evidence="14">ATP-binding cassette transporter</fullName>
    </recommendedName>
</protein>
<feature type="domain" description="ABC transmembrane type-1" evidence="11">
    <location>
        <begin position="15"/>
        <end position="273"/>
    </location>
</feature>
<dbReference type="CDD" id="cd03225">
    <property type="entry name" value="ABC_cobalt_CbiO_domain1"/>
    <property type="match status" value="1"/>
</dbReference>
<dbReference type="SMART" id="SM00382">
    <property type="entry name" value="AAA"/>
    <property type="match status" value="1"/>
</dbReference>
<dbReference type="InterPro" id="IPR005898">
    <property type="entry name" value="Cyc_pep_transpt_SyrD/YojI"/>
</dbReference>
<keyword evidence="8 9" id="KW-0472">Membrane</keyword>
<gene>
    <name evidence="12" type="ORF">CKF59_02265</name>
</gene>
<evidence type="ECO:0008006" key="14">
    <source>
        <dbReference type="Google" id="ProtNLM"/>
    </source>
</evidence>
<evidence type="ECO:0000256" key="6">
    <source>
        <dbReference type="ARBA" id="ARBA00022840"/>
    </source>
</evidence>
<evidence type="ECO:0000256" key="4">
    <source>
        <dbReference type="ARBA" id="ARBA00022692"/>
    </source>
</evidence>
<comment type="caution">
    <text evidence="12">The sequence shown here is derived from an EMBL/GenBank/DDBJ whole genome shotgun (WGS) entry which is preliminary data.</text>
</comment>
<keyword evidence="3" id="KW-1003">Cell membrane</keyword>
<feature type="transmembrane region" description="Helical" evidence="9">
    <location>
        <begin position="147"/>
        <end position="170"/>
    </location>
</feature>
<feature type="transmembrane region" description="Helical" evidence="9">
    <location>
        <begin position="51"/>
        <end position="74"/>
    </location>
</feature>
<keyword evidence="4 9" id="KW-0812">Transmembrane</keyword>
<dbReference type="SUPFAM" id="SSF90123">
    <property type="entry name" value="ABC transporter transmembrane region"/>
    <property type="match status" value="1"/>
</dbReference>
<dbReference type="NCBIfam" id="TIGR01194">
    <property type="entry name" value="cyc_pep_trnsptr"/>
    <property type="match status" value="1"/>
</dbReference>
<dbReference type="GO" id="GO:0005886">
    <property type="term" value="C:plasma membrane"/>
    <property type="evidence" value="ECO:0007669"/>
    <property type="project" value="UniProtKB-SubCell"/>
</dbReference>
<dbReference type="InterPro" id="IPR036640">
    <property type="entry name" value="ABC1_TM_sf"/>
</dbReference>
<keyword evidence="2" id="KW-0813">Transport</keyword>
<dbReference type="InterPro" id="IPR003593">
    <property type="entry name" value="AAA+_ATPase"/>
</dbReference>
<dbReference type="GO" id="GO:0005524">
    <property type="term" value="F:ATP binding"/>
    <property type="evidence" value="ECO:0007669"/>
    <property type="project" value="UniProtKB-KW"/>
</dbReference>
<dbReference type="PROSITE" id="PS50893">
    <property type="entry name" value="ABC_TRANSPORTER_2"/>
    <property type="match status" value="1"/>
</dbReference>
<evidence type="ECO:0000259" key="11">
    <source>
        <dbReference type="PROSITE" id="PS50929"/>
    </source>
</evidence>
<dbReference type="GO" id="GO:0015421">
    <property type="term" value="F:ABC-type oligopeptide transporter activity"/>
    <property type="evidence" value="ECO:0007669"/>
    <property type="project" value="TreeGrafter"/>
</dbReference>
<keyword evidence="13" id="KW-1185">Reference proteome</keyword>
<evidence type="ECO:0000256" key="3">
    <source>
        <dbReference type="ARBA" id="ARBA00022475"/>
    </source>
</evidence>
<evidence type="ECO:0000256" key="5">
    <source>
        <dbReference type="ARBA" id="ARBA00022741"/>
    </source>
</evidence>
<evidence type="ECO:0000313" key="13">
    <source>
        <dbReference type="Proteomes" id="UP000265964"/>
    </source>
</evidence>
<keyword evidence="5" id="KW-0547">Nucleotide-binding</keyword>
<evidence type="ECO:0000256" key="7">
    <source>
        <dbReference type="ARBA" id="ARBA00022989"/>
    </source>
</evidence>
<evidence type="ECO:0000256" key="2">
    <source>
        <dbReference type="ARBA" id="ARBA00022448"/>
    </source>
</evidence>
<dbReference type="PANTHER" id="PTHR43394">
    <property type="entry name" value="ATP-DEPENDENT PERMEASE MDL1, MITOCHONDRIAL"/>
    <property type="match status" value="1"/>
</dbReference>
<dbReference type="Gene3D" id="1.20.1560.10">
    <property type="entry name" value="ABC transporter type 1, transmembrane domain"/>
    <property type="match status" value="1"/>
</dbReference>
<evidence type="ECO:0000259" key="10">
    <source>
        <dbReference type="PROSITE" id="PS50893"/>
    </source>
</evidence>
<reference evidence="12 13" key="1">
    <citation type="submission" date="2017-08" db="EMBL/GenBank/DDBJ databases">
        <title>Reclassification of Bisgaard taxon 37 and 44.</title>
        <authorList>
            <person name="Christensen H."/>
        </authorList>
    </citation>
    <scope>NUCLEOTIDE SEQUENCE [LARGE SCALE GENOMIC DNA]</scope>
    <source>
        <strain evidence="12 13">EEAB3T1</strain>
    </source>
</reference>
<dbReference type="RefSeq" id="WP_119534362.1">
    <property type="nucleotide sequence ID" value="NZ_NRJF01000055.1"/>
</dbReference>
<feature type="transmembrane region" description="Helical" evidence="9">
    <location>
        <begin position="227"/>
        <end position="248"/>
    </location>
</feature>
<sequence length="544" mass="62443">MFWKYLYYRRWQVGIIIIFSILESLLSIYFIDYINETLLQLKEVSMYYLLKFVFLLVILFLVSLATSLFLIYFGKVLVTNIRQKMVQQIIDSDYLQIKRQTRARLTFSLNSDVESYARLFFSLPHILHGITLGLFAIGYMYYLHFDLAVAVTIYFLLVILILQYLLVIFYKNAAKARDSRDIINKNYAQAIDGQRELKKSKLRKLLYLANFRKNIQRYLYLSADAEAFEAILMLFFDIALLGLIGLVFYLSMVFAFADLAAATSFAVVILFMRSHLTSAIEGVSKFAYVKIGAKRIAMLDLKPYSGEQETNQPHLSAFDHTWQKITLAHVSFSYPQQRGTLKPQEFKLSDVDLSIKRGETIFIVGANAAGKSTLALLLAGIIVPEQGRILVDKEPITSTLLPSYQQLSSSVFSDFYLFPQIPVAQTQEKAQEIDYWLRRLEMDSVVQVNNFIFSSTNLSVSQNKRLALLSAIVEGKSLLILDEWAAEQDPEFRKKFYQEIIPELKAKGITIVAVTHDELYLAQADRVIFLEKGKVYESNAKEVS</sequence>
<accession>A0A3A1YKL4</accession>
<dbReference type="Gene3D" id="3.40.50.300">
    <property type="entry name" value="P-loop containing nucleotide triphosphate hydrolases"/>
    <property type="match status" value="1"/>
</dbReference>
<dbReference type="GO" id="GO:1904680">
    <property type="term" value="F:peptide transmembrane transporter activity"/>
    <property type="evidence" value="ECO:0007669"/>
    <property type="project" value="InterPro"/>
</dbReference>
<dbReference type="InterPro" id="IPR003439">
    <property type="entry name" value="ABC_transporter-like_ATP-bd"/>
</dbReference>
<evidence type="ECO:0000256" key="8">
    <source>
        <dbReference type="ARBA" id="ARBA00023136"/>
    </source>
</evidence>
<feature type="transmembrane region" description="Helical" evidence="9">
    <location>
        <begin position="254"/>
        <end position="272"/>
    </location>
</feature>
<keyword evidence="7 9" id="KW-1133">Transmembrane helix</keyword>
<dbReference type="PROSITE" id="PS50929">
    <property type="entry name" value="ABC_TM1F"/>
    <property type="match status" value="1"/>
</dbReference>
<dbReference type="OrthoDB" id="9760776at2"/>
<evidence type="ECO:0000256" key="1">
    <source>
        <dbReference type="ARBA" id="ARBA00004651"/>
    </source>
</evidence>
<proteinExistence type="predicted"/>
<dbReference type="InterPro" id="IPR015856">
    <property type="entry name" value="ABC_transpr_CbiO/EcfA_su"/>
</dbReference>